<name>A0ABU2SDN2_9ACTN</name>
<dbReference type="EMBL" id="JAVREV010000025">
    <property type="protein sequence ID" value="MDT0447081.1"/>
    <property type="molecule type" value="Genomic_DNA"/>
</dbReference>
<comment type="caution">
    <text evidence="2">The sequence shown here is derived from an EMBL/GenBank/DDBJ whole genome shotgun (WGS) entry which is preliminary data.</text>
</comment>
<evidence type="ECO:0000256" key="1">
    <source>
        <dbReference type="SAM" id="MobiDB-lite"/>
    </source>
</evidence>
<accession>A0ABU2SDN2</accession>
<evidence type="ECO:0008006" key="4">
    <source>
        <dbReference type="Google" id="ProtNLM"/>
    </source>
</evidence>
<dbReference type="RefSeq" id="WP_311621206.1">
    <property type="nucleotide sequence ID" value="NZ_JAVREV010000025.1"/>
</dbReference>
<protein>
    <recommendedName>
        <fullName evidence="4">J domain-containing protein</fullName>
    </recommendedName>
</protein>
<feature type="region of interest" description="Disordered" evidence="1">
    <location>
        <begin position="117"/>
        <end position="136"/>
    </location>
</feature>
<sequence length="149" mass="16336">MRPNPYHVLGLPVTADDEAVVEQARDLALIADEHEERALAEWAKDELTGRPETRRLHAFLEAPATDYRADRWADFARKHRRGPVTPAALRRAAGPLGPEDFDLGAAARTAAGALLAPPEADVRPAVEAPPVPYELPERPPLEVRDVLFG</sequence>
<evidence type="ECO:0000313" key="2">
    <source>
        <dbReference type="EMBL" id="MDT0447081.1"/>
    </source>
</evidence>
<evidence type="ECO:0000313" key="3">
    <source>
        <dbReference type="Proteomes" id="UP001183615"/>
    </source>
</evidence>
<keyword evidence="3" id="KW-1185">Reference proteome</keyword>
<proteinExistence type="predicted"/>
<reference evidence="3" key="1">
    <citation type="submission" date="2023-07" db="EMBL/GenBank/DDBJ databases">
        <title>30 novel species of actinomycetes from the DSMZ collection.</title>
        <authorList>
            <person name="Nouioui I."/>
        </authorList>
    </citation>
    <scope>NUCLEOTIDE SEQUENCE [LARGE SCALE GENOMIC DNA]</scope>
    <source>
        <strain evidence="3">DSM 41886</strain>
    </source>
</reference>
<dbReference type="Proteomes" id="UP001183615">
    <property type="component" value="Unassembled WGS sequence"/>
</dbReference>
<gene>
    <name evidence="2" type="ORF">RM779_31480</name>
</gene>
<organism evidence="2 3">
    <name type="scientific">Streptomyces johnsoniae</name>
    <dbReference type="NCBI Taxonomy" id="3075532"/>
    <lineage>
        <taxon>Bacteria</taxon>
        <taxon>Bacillati</taxon>
        <taxon>Actinomycetota</taxon>
        <taxon>Actinomycetes</taxon>
        <taxon>Kitasatosporales</taxon>
        <taxon>Streptomycetaceae</taxon>
        <taxon>Streptomyces</taxon>
    </lineage>
</organism>